<organism evidence="1 2">
    <name type="scientific">Photobacterium galatheae</name>
    <dbReference type="NCBI Taxonomy" id="1654360"/>
    <lineage>
        <taxon>Bacteria</taxon>
        <taxon>Pseudomonadati</taxon>
        <taxon>Pseudomonadota</taxon>
        <taxon>Gammaproteobacteria</taxon>
        <taxon>Vibrionales</taxon>
        <taxon>Vibrionaceae</taxon>
        <taxon>Photobacterium</taxon>
    </lineage>
</organism>
<evidence type="ECO:0000313" key="1">
    <source>
        <dbReference type="EMBL" id="KDM91828.1"/>
    </source>
</evidence>
<keyword evidence="2" id="KW-1185">Reference proteome</keyword>
<accession>A0A066RWR3</accession>
<dbReference type="Proteomes" id="UP000027192">
    <property type="component" value="Unassembled WGS sequence"/>
</dbReference>
<gene>
    <name evidence="1" type="ORF">EA58_08820</name>
</gene>
<dbReference type="AlphaFoldDB" id="A0A066RWR3"/>
<reference evidence="1 2" key="1">
    <citation type="submission" date="2014-04" db="EMBL/GenBank/DDBJ databases">
        <title>Draft genome sequence of Photobacterium halotolerans S2753: a solonamide, ngercheumicin and holomycin producer.</title>
        <authorList>
            <person name="Machado H.R."/>
            <person name="Gram L."/>
        </authorList>
    </citation>
    <scope>NUCLEOTIDE SEQUENCE [LARGE SCALE GENOMIC DNA]</scope>
    <source>
        <strain evidence="1 2">S2753</strain>
    </source>
</reference>
<evidence type="ECO:0000313" key="2">
    <source>
        <dbReference type="Proteomes" id="UP000027192"/>
    </source>
</evidence>
<sequence length="111" mass="12641">MASLCAWQAAADQQLDYVHAVSTPGEGRLVTIDDYWLLALSHTFEIRLPEHVTQGQKLEIQIKADNVWQSEQFTVNAISIYQDLCRLHRQHPSQDGRFPSDAIYVQPCTSE</sequence>
<comment type="caution">
    <text evidence="1">The sequence shown here is derived from an EMBL/GenBank/DDBJ whole genome shotgun (WGS) entry which is preliminary data.</text>
</comment>
<name>A0A066RWR3_9GAMM</name>
<protein>
    <submittedName>
        <fullName evidence="1">Uncharacterized protein</fullName>
    </submittedName>
</protein>
<proteinExistence type="predicted"/>
<dbReference type="EMBL" id="JMIB01000017">
    <property type="protein sequence ID" value="KDM91828.1"/>
    <property type="molecule type" value="Genomic_DNA"/>
</dbReference>